<comment type="caution">
    <text evidence="2">The sequence shown here is derived from an EMBL/GenBank/DDBJ whole genome shotgun (WGS) entry which is preliminary data.</text>
</comment>
<evidence type="ECO:0000313" key="2">
    <source>
        <dbReference type="EMBL" id="CAK7947699.1"/>
    </source>
</evidence>
<gene>
    <name evidence="2" type="ORF">PM001_LOCUS32849</name>
</gene>
<evidence type="ECO:0000256" key="1">
    <source>
        <dbReference type="SAM" id="MobiDB-lite"/>
    </source>
</evidence>
<dbReference type="EMBL" id="CAKLBY020000380">
    <property type="protein sequence ID" value="CAK7947699.1"/>
    <property type="molecule type" value="Genomic_DNA"/>
</dbReference>
<feature type="region of interest" description="Disordered" evidence="1">
    <location>
        <begin position="42"/>
        <end position="117"/>
    </location>
</feature>
<feature type="compositionally biased region" description="Basic and acidic residues" evidence="1">
    <location>
        <begin position="68"/>
        <end position="105"/>
    </location>
</feature>
<reference evidence="2" key="1">
    <citation type="submission" date="2024-01" db="EMBL/GenBank/DDBJ databases">
        <authorList>
            <person name="Webb A."/>
        </authorList>
    </citation>
    <scope>NUCLEOTIDE SEQUENCE</scope>
    <source>
        <strain evidence="2">Pm1</strain>
    </source>
</reference>
<sequence length="133" mass="15237">MVYRYPGYVSFGSRRYNECQTLAFEATTEREEEVPTAYAVPLVDHPTYPTPKKVLSRPTGNNVSKDSPIVDEKVIPSVDPRCHVSLPDRGEGRKRSNTREANGRCRDKKRTGIPTDRTTYRMTRSTIDKWITD</sequence>
<name>A0AAV1VN16_9STRA</name>
<proteinExistence type="predicted"/>
<dbReference type="Proteomes" id="UP001162060">
    <property type="component" value="Unassembled WGS sequence"/>
</dbReference>
<protein>
    <submittedName>
        <fullName evidence="2">Uncharacterized protein</fullName>
    </submittedName>
</protein>
<accession>A0AAV1VN16</accession>
<evidence type="ECO:0000313" key="3">
    <source>
        <dbReference type="Proteomes" id="UP001162060"/>
    </source>
</evidence>
<dbReference type="AlphaFoldDB" id="A0AAV1VN16"/>
<organism evidence="2 3">
    <name type="scientific">Peronospora matthiolae</name>
    <dbReference type="NCBI Taxonomy" id="2874970"/>
    <lineage>
        <taxon>Eukaryota</taxon>
        <taxon>Sar</taxon>
        <taxon>Stramenopiles</taxon>
        <taxon>Oomycota</taxon>
        <taxon>Peronosporomycetes</taxon>
        <taxon>Peronosporales</taxon>
        <taxon>Peronosporaceae</taxon>
        <taxon>Peronospora</taxon>
    </lineage>
</organism>